<sequence>MFIKGIPGAEVPEPKRKLVFFSAIQSGKRSIISFSDTGMMFLL</sequence>
<reference evidence="1 2" key="1">
    <citation type="submission" date="2012-02" db="EMBL/GenBank/DDBJ databases">
        <title>Complete genome sequence of Bifidobacterium bifidum JCM 1255.</title>
        <authorList>
            <person name="Toh H."/>
            <person name="Oshima K."/>
            <person name="Morita H."/>
            <person name="Hattori M."/>
        </authorList>
    </citation>
    <scope>NUCLEOTIDE SEQUENCE [LARGE SCALE GENOMIC DNA]</scope>
    <source>
        <strain evidence="1 2">JCM 1255</strain>
    </source>
</reference>
<evidence type="ECO:0000313" key="2">
    <source>
        <dbReference type="Proteomes" id="UP000035063"/>
    </source>
</evidence>
<evidence type="ECO:0000313" key="1">
    <source>
        <dbReference type="EMBL" id="BAQ98072.1"/>
    </source>
</evidence>
<protein>
    <submittedName>
        <fullName evidence="1">Uncharacterized protein</fullName>
    </submittedName>
</protein>
<name>A0ABM7EQ68_BIFBI</name>
<dbReference type="EMBL" id="AP012323">
    <property type="protein sequence ID" value="BAQ98072.1"/>
    <property type="molecule type" value="Genomic_DNA"/>
</dbReference>
<reference evidence="2" key="2">
    <citation type="journal article" date="2015" name="J. Biotechnol.">
        <title>Complete genome sequence of Bifidobacterium bifidum JCM 1255(T) isolated from feces of a breast-fed infant.</title>
        <authorList>
            <person name="Morita H."/>
            <person name="Toh H."/>
            <person name="Oshima K."/>
            <person name="Nakano A."/>
            <person name="Shindo C."/>
            <person name="Komiya K."/>
            <person name="Arakawa K."/>
            <person name="Suda W."/>
            <person name="Honda K."/>
            <person name="Hattori M."/>
        </authorList>
    </citation>
    <scope>NUCLEOTIDE SEQUENCE [LARGE SCALE GENOMIC DNA]</scope>
    <source>
        <strain evidence="2">JCM 1255</strain>
    </source>
</reference>
<gene>
    <name evidence="1" type="ORF">BBBF_0865</name>
</gene>
<proteinExistence type="predicted"/>
<accession>A0ABM7EQ68</accession>
<keyword evidence="2" id="KW-1185">Reference proteome</keyword>
<dbReference type="Proteomes" id="UP000035063">
    <property type="component" value="Chromosome"/>
</dbReference>
<organism evidence="1 2">
    <name type="scientific">Bifidobacterium bifidum ATCC 29521 = JCM 1255 = DSM 20456</name>
    <dbReference type="NCBI Taxonomy" id="500634"/>
    <lineage>
        <taxon>Bacteria</taxon>
        <taxon>Bacillati</taxon>
        <taxon>Actinomycetota</taxon>
        <taxon>Actinomycetes</taxon>
        <taxon>Bifidobacteriales</taxon>
        <taxon>Bifidobacteriaceae</taxon>
        <taxon>Bifidobacterium</taxon>
    </lineage>
</organism>